<dbReference type="Gene3D" id="3.40.1190.20">
    <property type="match status" value="1"/>
</dbReference>
<dbReference type="UniPathway" id="UPA00356">
    <property type="reaction ID" value="UER00437"/>
</dbReference>
<dbReference type="Pfam" id="PF00294">
    <property type="entry name" value="PfkB"/>
    <property type="match status" value="1"/>
</dbReference>
<gene>
    <name evidence="16" type="primary">hldE</name>
    <name evidence="19" type="ORF">PN36_07165</name>
</gene>
<dbReference type="GO" id="GO:0005829">
    <property type="term" value="C:cytosol"/>
    <property type="evidence" value="ECO:0007669"/>
    <property type="project" value="TreeGrafter"/>
</dbReference>
<keyword evidence="10 16" id="KW-0511">Multifunctional enzyme</keyword>
<dbReference type="InterPro" id="IPR002173">
    <property type="entry name" value="Carboh/pur_kinase_PfkB_CS"/>
</dbReference>
<evidence type="ECO:0000256" key="3">
    <source>
        <dbReference type="ARBA" id="ARBA00004713"/>
    </source>
</evidence>
<comment type="similarity">
    <text evidence="15 16">In the C-terminal section; belongs to the cytidylyltransferase family.</text>
</comment>
<dbReference type="InterPro" id="IPR011611">
    <property type="entry name" value="PfkB_dom"/>
</dbReference>
<evidence type="ECO:0000256" key="6">
    <source>
        <dbReference type="ARBA" id="ARBA00022695"/>
    </source>
</evidence>
<dbReference type="NCBIfam" id="TIGR02198">
    <property type="entry name" value="rfaE_dom_I"/>
    <property type="match status" value="1"/>
</dbReference>
<feature type="domain" description="Cytidyltransferase-like" evidence="18">
    <location>
        <begin position="342"/>
        <end position="466"/>
    </location>
</feature>
<comment type="pathway">
    <text evidence="16">Nucleotide-sugar biosynthesis; ADP-L-glycero-beta-D-manno-heptose biosynthesis; ADP-L-glycero-beta-D-manno-heptose from D-glycero-beta-D-manno-heptose 7-phosphate: step 1/4.</text>
</comment>
<dbReference type="UniPathway" id="UPA00958"/>
<name>A0A0A6P7B7_9GAMM</name>
<evidence type="ECO:0000256" key="8">
    <source>
        <dbReference type="ARBA" id="ARBA00022777"/>
    </source>
</evidence>
<evidence type="ECO:0000256" key="12">
    <source>
        <dbReference type="ARBA" id="ARBA00047428"/>
    </source>
</evidence>
<dbReference type="GO" id="GO:0033786">
    <property type="term" value="F:heptose-1-phosphate adenylyltransferase activity"/>
    <property type="evidence" value="ECO:0007669"/>
    <property type="project" value="UniProtKB-UniRule"/>
</dbReference>
<dbReference type="PROSITE" id="PS00583">
    <property type="entry name" value="PFKB_KINASES_1"/>
    <property type="match status" value="1"/>
</dbReference>
<dbReference type="EMBL" id="JSZA02000020">
    <property type="protein sequence ID" value="KHD06668.1"/>
    <property type="molecule type" value="Genomic_DNA"/>
</dbReference>
<feature type="active site" evidence="16">
    <location>
        <position position="264"/>
    </location>
</feature>
<dbReference type="InterPro" id="IPR004821">
    <property type="entry name" value="Cyt_trans-like"/>
</dbReference>
<dbReference type="FunFam" id="3.40.50.620:FF:000028">
    <property type="entry name" value="Bifunctional protein HldE"/>
    <property type="match status" value="1"/>
</dbReference>
<comment type="pathway">
    <text evidence="3">Bacterial outer membrane biogenesis; LPS core biosynthesis.</text>
</comment>
<dbReference type="GO" id="GO:0033785">
    <property type="term" value="F:heptose 7-phosphate kinase activity"/>
    <property type="evidence" value="ECO:0007669"/>
    <property type="project" value="UniProtKB-UniRule"/>
</dbReference>
<evidence type="ECO:0000313" key="20">
    <source>
        <dbReference type="Proteomes" id="UP000030428"/>
    </source>
</evidence>
<dbReference type="Pfam" id="PF01467">
    <property type="entry name" value="CTP_transf_like"/>
    <property type="match status" value="1"/>
</dbReference>
<evidence type="ECO:0000256" key="4">
    <source>
        <dbReference type="ARBA" id="ARBA00011738"/>
    </source>
</evidence>
<evidence type="ECO:0000256" key="7">
    <source>
        <dbReference type="ARBA" id="ARBA00022741"/>
    </source>
</evidence>
<keyword evidence="6 16" id="KW-0548">Nucleotidyltransferase</keyword>
<dbReference type="HAMAP" id="MF_01603">
    <property type="entry name" value="HldE"/>
    <property type="match status" value="1"/>
</dbReference>
<evidence type="ECO:0000256" key="14">
    <source>
        <dbReference type="ARBA" id="ARBA00060955"/>
    </source>
</evidence>
<feature type="region of interest" description="Cytidylyltransferase" evidence="16">
    <location>
        <begin position="342"/>
        <end position="478"/>
    </location>
</feature>
<evidence type="ECO:0000256" key="5">
    <source>
        <dbReference type="ARBA" id="ARBA00022679"/>
    </source>
</evidence>
<keyword evidence="7 16" id="KW-0547">Nucleotide-binding</keyword>
<keyword evidence="20" id="KW-1185">Reference proteome</keyword>
<dbReference type="PANTHER" id="PTHR46969">
    <property type="entry name" value="BIFUNCTIONAL PROTEIN HLDE"/>
    <property type="match status" value="1"/>
</dbReference>
<dbReference type="CDD" id="cd01172">
    <property type="entry name" value="RfaE_like"/>
    <property type="match status" value="1"/>
</dbReference>
<evidence type="ECO:0000256" key="15">
    <source>
        <dbReference type="ARBA" id="ARBA00061122"/>
    </source>
</evidence>
<dbReference type="AlphaFoldDB" id="A0A0A6P7B7"/>
<dbReference type="NCBIfam" id="TIGR00125">
    <property type="entry name" value="cyt_tran_rel"/>
    <property type="match status" value="1"/>
</dbReference>
<feature type="region of interest" description="Ribokinase" evidence="16">
    <location>
        <begin position="1"/>
        <end position="318"/>
    </location>
</feature>
<evidence type="ECO:0000256" key="13">
    <source>
        <dbReference type="ARBA" id="ARBA00052873"/>
    </source>
</evidence>
<protein>
    <recommendedName>
        <fullName evidence="16">Bifunctional protein HldE</fullName>
    </recommendedName>
    <domain>
        <recommendedName>
            <fullName evidence="16">D-beta-D-heptose 7-phosphate kinase</fullName>
            <ecNumber evidence="16">2.7.1.167</ecNumber>
        </recommendedName>
        <alternativeName>
            <fullName evidence="16">D-beta-D-heptose 7-phosphotransferase</fullName>
        </alternativeName>
        <alternativeName>
            <fullName evidence="16">D-glycero-beta-D-manno-heptose-7-phosphate kinase</fullName>
        </alternativeName>
    </domain>
    <domain>
        <recommendedName>
            <fullName evidence="16">D-beta-D-heptose 1-phosphate adenylyltransferase</fullName>
            <ecNumber evidence="16">2.7.7.70</ecNumber>
        </recommendedName>
        <alternativeName>
            <fullName evidence="16">D-glycero-beta-D-manno-heptose 1-phosphate adenylyltransferase</fullName>
        </alternativeName>
    </domain>
</protein>
<evidence type="ECO:0000256" key="11">
    <source>
        <dbReference type="ARBA" id="ARBA00023277"/>
    </source>
</evidence>
<proteinExistence type="inferred from homology"/>
<dbReference type="Gene3D" id="3.40.50.620">
    <property type="entry name" value="HUPs"/>
    <property type="match status" value="1"/>
</dbReference>
<evidence type="ECO:0000259" key="17">
    <source>
        <dbReference type="Pfam" id="PF00294"/>
    </source>
</evidence>
<keyword evidence="5 16" id="KW-0808">Transferase</keyword>
<dbReference type="EC" id="2.7.7.70" evidence="16"/>
<feature type="binding site" evidence="16">
    <location>
        <begin position="195"/>
        <end position="198"/>
    </location>
    <ligand>
        <name>ATP</name>
        <dbReference type="ChEBI" id="CHEBI:30616"/>
    </ligand>
</feature>
<sequence length="478" mass="51261">MTFDIPDFQSIHVLIIGDVMLDRYWQGITTRISPEAPVPVVHIKQQKECPGGAGNVALNIRALGGQVTLMGVTGADEAANTLLCQLKEKGIVCDFIQLAKVPTITKLRILSRHQQLIRLDFEDGFSQLDTISLQTQMQCVLNNVDAVIFSDYGKGTLADVHSLISAARATNKPVLVDPKGHDFSKYQGASVITPNLAEFEAVVGPCASQTQLVEKGQVLREELGLEALLITRSERGMTLLRQGEPALHLPAHAHEVYDVTGAGDTVIALLGACLGTGEDWASATALANLAAGIAVTKLGATTISVLELEQALHKHGGKGVHDASSLKGAVKAAQANGETVVMTNGCFDILHAGHVQYLTQARQLGDRLVVAINDDDSVRRLKGNNRPINSLEQRLVVLKALECVDWVVAFAEDTPKDLICEVLPDILVKGGDYQVEQVVGHECVLADGGQVLTLDYLEGCSTTEIIPHLLDHEIKGVV</sequence>
<comment type="catalytic activity">
    <reaction evidence="13 16">
        <text>D-glycero-beta-D-manno-heptose 7-phosphate + ATP = D-glycero-beta-D-manno-heptose 1,7-bisphosphate + ADP + H(+)</text>
        <dbReference type="Rhea" id="RHEA:27473"/>
        <dbReference type="ChEBI" id="CHEBI:15378"/>
        <dbReference type="ChEBI" id="CHEBI:30616"/>
        <dbReference type="ChEBI" id="CHEBI:60204"/>
        <dbReference type="ChEBI" id="CHEBI:60208"/>
        <dbReference type="ChEBI" id="CHEBI:456216"/>
        <dbReference type="EC" id="2.7.1.167"/>
    </reaction>
</comment>
<keyword evidence="11 16" id="KW-0119">Carbohydrate metabolism</keyword>
<dbReference type="InterPro" id="IPR011914">
    <property type="entry name" value="RfaE_dom_II"/>
</dbReference>
<dbReference type="NCBIfam" id="TIGR02199">
    <property type="entry name" value="rfaE_dom_II"/>
    <property type="match status" value="1"/>
</dbReference>
<feature type="domain" description="Carbohydrate kinase PfkB" evidence="17">
    <location>
        <begin position="12"/>
        <end position="302"/>
    </location>
</feature>
<evidence type="ECO:0000256" key="9">
    <source>
        <dbReference type="ARBA" id="ARBA00022840"/>
    </source>
</evidence>
<comment type="similarity">
    <text evidence="14 16">In the N-terminal section; belongs to the carbohydrate kinase PfkB family.</text>
</comment>
<accession>A0A0A6P7B7</accession>
<evidence type="ECO:0000256" key="10">
    <source>
        <dbReference type="ARBA" id="ARBA00023268"/>
    </source>
</evidence>
<dbReference type="FunFam" id="3.40.1190.20:FF:000002">
    <property type="entry name" value="Bifunctional protein HldE"/>
    <property type="match status" value="1"/>
</dbReference>
<comment type="function">
    <text evidence="1 16">Catalyzes the phosphorylation of D-glycero-D-manno-heptose 7-phosphate at the C-1 position to selectively form D-glycero-beta-D-manno-heptose-1,7-bisphosphate.</text>
</comment>
<organism evidence="19 20">
    <name type="scientific">Candidatus Thiomargarita nelsonii</name>
    <dbReference type="NCBI Taxonomy" id="1003181"/>
    <lineage>
        <taxon>Bacteria</taxon>
        <taxon>Pseudomonadati</taxon>
        <taxon>Pseudomonadota</taxon>
        <taxon>Gammaproteobacteria</taxon>
        <taxon>Thiotrichales</taxon>
        <taxon>Thiotrichaceae</taxon>
        <taxon>Thiomargarita</taxon>
    </lineage>
</organism>
<dbReference type="SUPFAM" id="SSF53613">
    <property type="entry name" value="Ribokinase-like"/>
    <property type="match status" value="1"/>
</dbReference>
<dbReference type="GO" id="GO:0097171">
    <property type="term" value="P:ADP-L-glycero-beta-D-manno-heptose biosynthetic process"/>
    <property type="evidence" value="ECO:0007669"/>
    <property type="project" value="UniProtKB-UniPathway"/>
</dbReference>
<dbReference type="EC" id="2.7.1.167" evidence="16"/>
<dbReference type="InterPro" id="IPR023030">
    <property type="entry name" value="Bifunc_HldE"/>
</dbReference>
<dbReference type="InterPro" id="IPR011913">
    <property type="entry name" value="RfaE_dom_I"/>
</dbReference>
<keyword evidence="8 16" id="KW-0418">Kinase</keyword>
<reference evidence="19 20" key="1">
    <citation type="journal article" date="2016" name="Front. Microbiol.">
        <title>Single-Cell (Meta-)Genomics of a Dimorphic Candidatus Thiomargarita nelsonii Reveals Genomic Plasticity.</title>
        <authorList>
            <person name="Flood B.E."/>
            <person name="Fliss P."/>
            <person name="Jones D.S."/>
            <person name="Dick G.J."/>
            <person name="Jain S."/>
            <person name="Kaster A.K."/>
            <person name="Winkel M."/>
            <person name="Mussmann M."/>
            <person name="Bailey J."/>
        </authorList>
    </citation>
    <scope>NUCLEOTIDE SEQUENCE [LARGE SCALE GENOMIC DNA]</scope>
    <source>
        <strain evidence="19">Hydrate Ridge</strain>
    </source>
</reference>
<evidence type="ECO:0000256" key="16">
    <source>
        <dbReference type="HAMAP-Rule" id="MF_01603"/>
    </source>
</evidence>
<dbReference type="NCBIfam" id="NF008454">
    <property type="entry name" value="PRK11316.1"/>
    <property type="match status" value="1"/>
</dbReference>
<dbReference type="InterPro" id="IPR029056">
    <property type="entry name" value="Ribokinase-like"/>
</dbReference>
<dbReference type="InterPro" id="IPR014729">
    <property type="entry name" value="Rossmann-like_a/b/a_fold"/>
</dbReference>
<comment type="catalytic activity">
    <reaction evidence="12 16">
        <text>D-glycero-beta-D-manno-heptose 1-phosphate + ATP + H(+) = ADP-D-glycero-beta-D-manno-heptose + diphosphate</text>
        <dbReference type="Rhea" id="RHEA:27465"/>
        <dbReference type="ChEBI" id="CHEBI:15378"/>
        <dbReference type="ChEBI" id="CHEBI:30616"/>
        <dbReference type="ChEBI" id="CHEBI:33019"/>
        <dbReference type="ChEBI" id="CHEBI:59967"/>
        <dbReference type="ChEBI" id="CHEBI:61593"/>
        <dbReference type="EC" id="2.7.7.70"/>
    </reaction>
</comment>
<dbReference type="GO" id="GO:0005524">
    <property type="term" value="F:ATP binding"/>
    <property type="evidence" value="ECO:0007669"/>
    <property type="project" value="UniProtKB-UniRule"/>
</dbReference>
<dbReference type="GO" id="GO:0009244">
    <property type="term" value="P:lipopolysaccharide core region biosynthetic process"/>
    <property type="evidence" value="ECO:0007669"/>
    <property type="project" value="UniProtKB-UniPathway"/>
</dbReference>
<dbReference type="Proteomes" id="UP000030428">
    <property type="component" value="Unassembled WGS sequence"/>
</dbReference>
<comment type="pathway">
    <text evidence="16">Nucleotide-sugar biosynthesis; ADP-L-glycero-beta-D-manno-heptose biosynthesis; ADP-L-glycero-beta-D-manno-heptose from D-glycero-beta-D-manno-heptose 7-phosphate: step 3/4.</text>
</comment>
<keyword evidence="9 16" id="KW-0067">ATP-binding</keyword>
<comment type="caution">
    <text evidence="19">The sequence shown here is derived from an EMBL/GenBank/DDBJ whole genome shotgun (WGS) entry which is preliminary data.</text>
</comment>
<dbReference type="SUPFAM" id="SSF52374">
    <property type="entry name" value="Nucleotidylyl transferase"/>
    <property type="match status" value="1"/>
</dbReference>
<evidence type="ECO:0000259" key="18">
    <source>
        <dbReference type="Pfam" id="PF01467"/>
    </source>
</evidence>
<comment type="function">
    <text evidence="2 16">Catalyzes the ADP transfer from ATP to D-glycero-beta-D-manno-heptose 1-phosphate, yielding ADP-D-glycero-beta-D-manno-heptose.</text>
</comment>
<evidence type="ECO:0000313" key="19">
    <source>
        <dbReference type="EMBL" id="KHD06668.1"/>
    </source>
</evidence>
<evidence type="ECO:0000256" key="1">
    <source>
        <dbReference type="ARBA" id="ARBA00002319"/>
    </source>
</evidence>
<evidence type="ECO:0000256" key="2">
    <source>
        <dbReference type="ARBA" id="ARBA00003753"/>
    </source>
</evidence>
<dbReference type="PANTHER" id="PTHR46969:SF1">
    <property type="entry name" value="BIFUNCTIONAL PROTEIN HLDE"/>
    <property type="match status" value="1"/>
</dbReference>
<dbReference type="GO" id="GO:0016773">
    <property type="term" value="F:phosphotransferase activity, alcohol group as acceptor"/>
    <property type="evidence" value="ECO:0007669"/>
    <property type="project" value="InterPro"/>
</dbReference>
<comment type="subunit">
    <text evidence="4 16">Homodimer.</text>
</comment>